<dbReference type="Gene3D" id="3.20.20.150">
    <property type="entry name" value="Divalent-metal-dependent TIM barrel enzymes"/>
    <property type="match status" value="1"/>
</dbReference>
<accession>A0ABP8FJA6</accession>
<dbReference type="EMBL" id="BAABFN010000002">
    <property type="protein sequence ID" value="GAA4305123.1"/>
    <property type="molecule type" value="Genomic_DNA"/>
</dbReference>
<sequence length="312" mass="34002">MSKQQNHTRRNFIKMGLLGTAGLGLNRVTLGSPSFAGAENSAKRLPYKIGMRQASIPDPARPGKNMVANFDTFRVARDLKDICGVELQVASGKPNMRDMDVVRRYKAESNKWGLPVPSTAGVWTGAPWGPDAAAQLTSSIQATELLGATNMLVAFFGKSAPDMSDENAYGPVVEILQKAAPRAADAGIILGLENSLSPADNKKLVDLVGSPNVQVYYDLENMYDFGHGAEAVPGIKLLGKERLAAIHVKNKGKLISHNWRIDWAKAFEALTEIQYEGWLTFETAQDSFAQCVTETAENIRFLKKHFQPPAVS</sequence>
<dbReference type="PANTHER" id="PTHR12110">
    <property type="entry name" value="HYDROXYPYRUVATE ISOMERASE"/>
    <property type="match status" value="1"/>
</dbReference>
<reference evidence="3" key="1">
    <citation type="journal article" date="2019" name="Int. J. Syst. Evol. Microbiol.">
        <title>The Global Catalogue of Microorganisms (GCM) 10K type strain sequencing project: providing services to taxonomists for standard genome sequencing and annotation.</title>
        <authorList>
            <consortium name="The Broad Institute Genomics Platform"/>
            <consortium name="The Broad Institute Genome Sequencing Center for Infectious Disease"/>
            <person name="Wu L."/>
            <person name="Ma J."/>
        </authorList>
    </citation>
    <scope>NUCLEOTIDE SEQUENCE [LARGE SCALE GENOMIC DNA]</scope>
    <source>
        <strain evidence="3">JCM 17664</strain>
    </source>
</reference>
<dbReference type="InterPro" id="IPR050312">
    <property type="entry name" value="IolE/XylAMocC-like"/>
</dbReference>
<dbReference type="InterPro" id="IPR036237">
    <property type="entry name" value="Xyl_isomerase-like_sf"/>
</dbReference>
<dbReference type="PROSITE" id="PS51318">
    <property type="entry name" value="TAT"/>
    <property type="match status" value="1"/>
</dbReference>
<gene>
    <name evidence="2" type="ORF">GCM10023143_10120</name>
</gene>
<comment type="caution">
    <text evidence="2">The sequence shown here is derived from an EMBL/GenBank/DDBJ whole genome shotgun (WGS) entry which is preliminary data.</text>
</comment>
<keyword evidence="3" id="KW-1185">Reference proteome</keyword>
<name>A0ABP8FJA6_9BACT</name>
<evidence type="ECO:0000259" key="1">
    <source>
        <dbReference type="Pfam" id="PF01261"/>
    </source>
</evidence>
<dbReference type="RefSeq" id="WP_344976452.1">
    <property type="nucleotide sequence ID" value="NZ_BAABFN010000002.1"/>
</dbReference>
<dbReference type="InterPro" id="IPR013022">
    <property type="entry name" value="Xyl_isomerase-like_TIM-brl"/>
</dbReference>
<dbReference type="SUPFAM" id="SSF51658">
    <property type="entry name" value="Xylose isomerase-like"/>
    <property type="match status" value="1"/>
</dbReference>
<evidence type="ECO:0000313" key="2">
    <source>
        <dbReference type="EMBL" id="GAA4305123.1"/>
    </source>
</evidence>
<feature type="domain" description="Xylose isomerase-like TIM barrel" evidence="1">
    <location>
        <begin position="103"/>
        <end position="304"/>
    </location>
</feature>
<dbReference type="Pfam" id="PF01261">
    <property type="entry name" value="AP_endonuc_2"/>
    <property type="match status" value="1"/>
</dbReference>
<dbReference type="Proteomes" id="UP001501207">
    <property type="component" value="Unassembled WGS sequence"/>
</dbReference>
<evidence type="ECO:0000313" key="3">
    <source>
        <dbReference type="Proteomes" id="UP001501207"/>
    </source>
</evidence>
<dbReference type="InterPro" id="IPR006311">
    <property type="entry name" value="TAT_signal"/>
</dbReference>
<protein>
    <recommendedName>
        <fullName evidence="1">Xylose isomerase-like TIM barrel domain-containing protein</fullName>
    </recommendedName>
</protein>
<organism evidence="2 3">
    <name type="scientific">Compostibacter hankyongensis</name>
    <dbReference type="NCBI Taxonomy" id="1007089"/>
    <lineage>
        <taxon>Bacteria</taxon>
        <taxon>Pseudomonadati</taxon>
        <taxon>Bacteroidota</taxon>
        <taxon>Chitinophagia</taxon>
        <taxon>Chitinophagales</taxon>
        <taxon>Chitinophagaceae</taxon>
        <taxon>Compostibacter</taxon>
    </lineage>
</organism>
<proteinExistence type="predicted"/>